<gene>
    <name evidence="1" type="ORF">uav_022</name>
</gene>
<organism evidence="1 2">
    <name type="scientific">Pseudomonas phage UAVern</name>
    <dbReference type="NCBI Taxonomy" id="2856997"/>
    <lineage>
        <taxon>Viruses</taxon>
        <taxon>Duplodnaviria</taxon>
        <taxon>Heunggongvirae</taxon>
        <taxon>Uroviricota</taxon>
        <taxon>Caudoviricetes</taxon>
        <taxon>Vandenendeviridae</taxon>
        <taxon>Gorskivirinae</taxon>
        <taxon>Uavernvirus</taxon>
        <taxon>Uavernvirus uavern</taxon>
    </lineage>
</organism>
<keyword evidence="2" id="KW-1185">Reference proteome</keyword>
<sequence length="94" mass="10728">MGHYGPEDFMCHVLADVAGFFTSRREAYKALEASISKLLQTQNTITLMNYLKATDSKYLELSETYAKGHGSEQCHNYRLAFWRNMVAELESKGL</sequence>
<protein>
    <submittedName>
        <fullName evidence="1">Uncharacterized protein</fullName>
    </submittedName>
</protein>
<reference evidence="1" key="1">
    <citation type="submission" date="2021-07" db="EMBL/GenBank/DDBJ databases">
        <title>Complete genome sequence and phylogenomic analysis of the two lytic bacteriophage isolated from terrestrial biotopes of Antarctica.</title>
        <authorList>
            <person name="Holovan V."/>
            <person name="Rabalski L."/>
            <person name="Zlatohurska M."/>
            <person name="Andriichuk O."/>
            <person name="Budzanivska I."/>
            <person name="Shevchenko O."/>
            <person name="Gupalo A."/>
        </authorList>
    </citation>
    <scope>NUCLEOTIDE SEQUENCE</scope>
</reference>
<proteinExistence type="predicted"/>
<dbReference type="Proteomes" id="UP001058093">
    <property type="component" value="Segment"/>
</dbReference>
<evidence type="ECO:0000313" key="1">
    <source>
        <dbReference type="EMBL" id="QYW06554.1"/>
    </source>
</evidence>
<evidence type="ECO:0000313" key="2">
    <source>
        <dbReference type="Proteomes" id="UP001058093"/>
    </source>
</evidence>
<accession>A0A975YYN6</accession>
<name>A0A975YYN6_9CAUD</name>
<dbReference type="EMBL" id="MZ605293">
    <property type="protein sequence ID" value="QYW06554.1"/>
    <property type="molecule type" value="Genomic_DNA"/>
</dbReference>